<accession>A0AA41W360</accession>
<dbReference type="AlphaFoldDB" id="A0AA41W360"/>
<keyword evidence="2" id="KW-1185">Reference proteome</keyword>
<evidence type="ECO:0000313" key="2">
    <source>
        <dbReference type="Proteomes" id="UP001177140"/>
    </source>
</evidence>
<comment type="caution">
    <text evidence="1">The sequence shown here is derived from an EMBL/GenBank/DDBJ whole genome shotgun (WGS) entry which is preliminary data.</text>
</comment>
<proteinExistence type="predicted"/>
<sequence>MLQQEKSAAGVICQVKTQHATQASSLPLTKDVLGIVATLGHVDDDNLSRLFSEFLGLEKMMAIVCMTYQGVKSIESYEKERNISKGTGASIAKPVDGRFEVIS</sequence>
<protein>
    <submittedName>
        <fullName evidence="1">Uncharacterized protein</fullName>
    </submittedName>
</protein>
<dbReference type="EMBL" id="JAJJMA010345075">
    <property type="protein sequence ID" value="MCL7052009.1"/>
    <property type="molecule type" value="Genomic_DNA"/>
</dbReference>
<dbReference type="Proteomes" id="UP001177140">
    <property type="component" value="Unassembled WGS sequence"/>
</dbReference>
<evidence type="ECO:0000313" key="1">
    <source>
        <dbReference type="EMBL" id="MCL7052009.1"/>
    </source>
</evidence>
<organism evidence="1 2">
    <name type="scientific">Papaver nudicaule</name>
    <name type="common">Iceland poppy</name>
    <dbReference type="NCBI Taxonomy" id="74823"/>
    <lineage>
        <taxon>Eukaryota</taxon>
        <taxon>Viridiplantae</taxon>
        <taxon>Streptophyta</taxon>
        <taxon>Embryophyta</taxon>
        <taxon>Tracheophyta</taxon>
        <taxon>Spermatophyta</taxon>
        <taxon>Magnoliopsida</taxon>
        <taxon>Ranunculales</taxon>
        <taxon>Papaveraceae</taxon>
        <taxon>Papaveroideae</taxon>
        <taxon>Papaver</taxon>
    </lineage>
</organism>
<dbReference type="PANTHER" id="PTHR33566:SF6">
    <property type="entry name" value="PROTEIN DEFECTIVE IN MERISTEM SILENCING 3"/>
    <property type="match status" value="1"/>
</dbReference>
<dbReference type="PANTHER" id="PTHR33566">
    <property type="entry name" value="EN/SPM-LIKE TRANSPOSON-RELATED"/>
    <property type="match status" value="1"/>
</dbReference>
<name>A0AA41W360_PAPNU</name>
<gene>
    <name evidence="1" type="ORF">MKW94_009899</name>
</gene>
<reference evidence="1" key="1">
    <citation type="submission" date="2022-03" db="EMBL/GenBank/DDBJ databases">
        <title>A functionally conserved STORR gene fusion in Papaver species that diverged 16.8 million years ago.</title>
        <authorList>
            <person name="Catania T."/>
        </authorList>
    </citation>
    <scope>NUCLEOTIDE SEQUENCE</scope>
    <source>
        <strain evidence="1">S-191538</strain>
    </source>
</reference>